<dbReference type="Gene3D" id="3.30.260.10">
    <property type="entry name" value="TCP-1-like chaperonin intermediate domain"/>
    <property type="match status" value="1"/>
</dbReference>
<evidence type="ECO:0000313" key="5">
    <source>
        <dbReference type="EMBL" id="CEG12160.1"/>
    </source>
</evidence>
<accession>A0A098EAX3</accession>
<dbReference type="InterPro" id="IPR012714">
    <property type="entry name" value="Thermosome_arc"/>
</dbReference>
<evidence type="ECO:0000256" key="1">
    <source>
        <dbReference type="ARBA" id="ARBA00008020"/>
    </source>
</evidence>
<dbReference type="EMBL" id="CCXY01000111">
    <property type="protein sequence ID" value="CEG12160.1"/>
    <property type="molecule type" value="Genomic_DNA"/>
</dbReference>
<keyword evidence="3" id="KW-0067">ATP-binding</keyword>
<dbReference type="InterPro" id="IPR002194">
    <property type="entry name" value="Chaperonin_TCP-1_CS"/>
</dbReference>
<dbReference type="GO" id="GO:0140662">
    <property type="term" value="F:ATP-dependent protein folding chaperone"/>
    <property type="evidence" value="ECO:0007669"/>
    <property type="project" value="InterPro"/>
</dbReference>
<dbReference type="GO" id="GO:0005524">
    <property type="term" value="F:ATP binding"/>
    <property type="evidence" value="ECO:0007669"/>
    <property type="project" value="UniProtKB-KW"/>
</dbReference>
<gene>
    <name evidence="5" type="primary">ths</name>
    <name evidence="5" type="ORF">MSIBF_A1990009</name>
</gene>
<proteinExistence type="inferred from homology"/>
<dbReference type="NCBIfam" id="NF041082">
    <property type="entry name" value="thermosome_alpha"/>
    <property type="match status" value="1"/>
</dbReference>
<dbReference type="SUPFAM" id="SSF52029">
    <property type="entry name" value="GroEL apical domain-like"/>
    <property type="match status" value="1"/>
</dbReference>
<sequence>MAQQQMQVLVLPEGYERLLGGNAMRANISAAKAVSDAVKTTLGPKGMDKMLVDDMGDITITNDGATIVDKLKVEHPSAKLMVEIAKTQDKEVGDGTTTALIYAGKLLEGAMDLFEKDIHPSVIISGYKAAQEHIQKYLEDNARDIDLNDNEALIKIASVSVAGKTLDVDPSHIGKLCVEAIKTIAETTDRKLNIDQDNVQIIKKKGGAVRDSEIVKGMVIEKEVVHAQMPKKITNAKILLLNAAIEVKKTETKGEIEIDSPAQMQAFLDEEEKMLKDMVESVKKTDANVVFCQKGIDDMAQYYLAKSGIMAARRVKESDMKKLSKATNAKIINSMRNLSSDSLGMAGVVEQTKMAGDDFIFVRECVNPKVATIILRGGTEHVIDELERGIKDGLGSLSSALEMKKIVTGGGAVEIAAAEELRKFAVTQSGKEQLAVKKFADALEDIPKTLAESAGMDVIDTLVNLRKHYSEEKKDYGVDVVAGKIGNMYEKNIVEPLKVKIQALKSATEAVDMILRIDDVIASTKRGGGMPPGM</sequence>
<dbReference type="PROSITE" id="PS00751">
    <property type="entry name" value="TCP1_2"/>
    <property type="match status" value="1"/>
</dbReference>
<dbReference type="SUPFAM" id="SSF54849">
    <property type="entry name" value="GroEL-intermediate domain like"/>
    <property type="match status" value="1"/>
</dbReference>
<dbReference type="NCBIfam" id="NF041083">
    <property type="entry name" value="thermosome_beta"/>
    <property type="match status" value="1"/>
</dbReference>
<dbReference type="NCBIfam" id="TIGR02339">
    <property type="entry name" value="thermosome_arch"/>
    <property type="match status" value="1"/>
</dbReference>
<dbReference type="InterPro" id="IPR027409">
    <property type="entry name" value="GroEL-like_apical_dom_sf"/>
</dbReference>
<comment type="similarity">
    <text evidence="1">Belongs to the TCP-1 chaperonin family.</text>
</comment>
<dbReference type="PROSITE" id="PS00995">
    <property type="entry name" value="TCP1_3"/>
    <property type="match status" value="1"/>
</dbReference>
<reference evidence="5" key="1">
    <citation type="submission" date="2014-09" db="EMBL/GenBank/DDBJ databases">
        <authorList>
            <person name="Probst J Alexander"/>
        </authorList>
    </citation>
    <scope>NUCLEOTIDE SEQUENCE</scope>
</reference>
<dbReference type="InterPro" id="IPR027413">
    <property type="entry name" value="GROEL-like_equatorial_sf"/>
</dbReference>
<keyword evidence="2" id="KW-0547">Nucleotide-binding</keyword>
<dbReference type="GO" id="GO:0051082">
    <property type="term" value="F:unfolded protein binding"/>
    <property type="evidence" value="ECO:0007669"/>
    <property type="project" value="InterPro"/>
</dbReference>
<dbReference type="GO" id="GO:0016887">
    <property type="term" value="F:ATP hydrolysis activity"/>
    <property type="evidence" value="ECO:0007669"/>
    <property type="project" value="InterPro"/>
</dbReference>
<dbReference type="InterPro" id="IPR027410">
    <property type="entry name" value="TCP-1-like_intermed_sf"/>
</dbReference>
<dbReference type="InterPro" id="IPR002423">
    <property type="entry name" value="Cpn60/GroEL/TCP-1"/>
</dbReference>
<evidence type="ECO:0000256" key="3">
    <source>
        <dbReference type="ARBA" id="ARBA00022840"/>
    </source>
</evidence>
<keyword evidence="4" id="KW-0143">Chaperone</keyword>
<dbReference type="Gene3D" id="3.50.7.10">
    <property type="entry name" value="GroEL"/>
    <property type="match status" value="1"/>
</dbReference>
<evidence type="ECO:0000256" key="4">
    <source>
        <dbReference type="ARBA" id="ARBA00023186"/>
    </source>
</evidence>
<dbReference type="InterPro" id="IPR054827">
    <property type="entry name" value="thermosome_alpha"/>
</dbReference>
<dbReference type="PROSITE" id="PS00750">
    <property type="entry name" value="TCP1_1"/>
    <property type="match status" value="1"/>
</dbReference>
<dbReference type="Gene3D" id="1.10.560.10">
    <property type="entry name" value="GroEL-like equatorial domain"/>
    <property type="match status" value="1"/>
</dbReference>
<dbReference type="SUPFAM" id="SSF48592">
    <property type="entry name" value="GroEL equatorial domain-like"/>
    <property type="match status" value="1"/>
</dbReference>
<organism evidence="5">
    <name type="scientific">groundwater metagenome</name>
    <dbReference type="NCBI Taxonomy" id="717931"/>
    <lineage>
        <taxon>unclassified sequences</taxon>
        <taxon>metagenomes</taxon>
        <taxon>ecological metagenomes</taxon>
    </lineage>
</organism>
<dbReference type="InterPro" id="IPR053374">
    <property type="entry name" value="TCP-1_chaperonin"/>
</dbReference>
<dbReference type="InterPro" id="IPR017998">
    <property type="entry name" value="Chaperone_TCP-1"/>
</dbReference>
<dbReference type="PANTHER" id="PTHR11353">
    <property type="entry name" value="CHAPERONIN"/>
    <property type="match status" value="1"/>
</dbReference>
<dbReference type="PRINTS" id="PR00304">
    <property type="entry name" value="TCOMPLEXTCP1"/>
</dbReference>
<name>A0A098EAX3_9ZZZZ</name>
<dbReference type="Pfam" id="PF00118">
    <property type="entry name" value="Cpn60_TCP1"/>
    <property type="match status" value="1"/>
</dbReference>
<evidence type="ECO:0000256" key="2">
    <source>
        <dbReference type="ARBA" id="ARBA00022741"/>
    </source>
</evidence>
<dbReference type="AlphaFoldDB" id="A0A098EAX3"/>
<protein>
    <submittedName>
        <fullName evidence="5">Thermosome subunit</fullName>
    </submittedName>
</protein>